<feature type="region of interest" description="Disordered" evidence="1">
    <location>
        <begin position="1"/>
        <end position="33"/>
    </location>
</feature>
<proteinExistence type="predicted"/>
<gene>
    <name evidence="2" type="ORF">CGI_10007433</name>
</gene>
<name>K1QUH6_MAGGI</name>
<dbReference type="HOGENOM" id="CLU_1961701_0_0_1"/>
<organism evidence="2">
    <name type="scientific">Magallana gigas</name>
    <name type="common">Pacific oyster</name>
    <name type="synonym">Crassostrea gigas</name>
    <dbReference type="NCBI Taxonomy" id="29159"/>
    <lineage>
        <taxon>Eukaryota</taxon>
        <taxon>Metazoa</taxon>
        <taxon>Spiralia</taxon>
        <taxon>Lophotrochozoa</taxon>
        <taxon>Mollusca</taxon>
        <taxon>Bivalvia</taxon>
        <taxon>Autobranchia</taxon>
        <taxon>Pteriomorphia</taxon>
        <taxon>Ostreida</taxon>
        <taxon>Ostreoidea</taxon>
        <taxon>Ostreidae</taxon>
        <taxon>Magallana</taxon>
    </lineage>
</organism>
<protein>
    <submittedName>
        <fullName evidence="2">Uncharacterized protein</fullName>
    </submittedName>
</protein>
<reference evidence="2" key="1">
    <citation type="journal article" date="2012" name="Nature">
        <title>The oyster genome reveals stress adaptation and complexity of shell formation.</title>
        <authorList>
            <person name="Zhang G."/>
            <person name="Fang X."/>
            <person name="Guo X."/>
            <person name="Li L."/>
            <person name="Luo R."/>
            <person name="Xu F."/>
            <person name="Yang P."/>
            <person name="Zhang L."/>
            <person name="Wang X."/>
            <person name="Qi H."/>
            <person name="Xiong Z."/>
            <person name="Que H."/>
            <person name="Xie Y."/>
            <person name="Holland P.W."/>
            <person name="Paps J."/>
            <person name="Zhu Y."/>
            <person name="Wu F."/>
            <person name="Chen Y."/>
            <person name="Wang J."/>
            <person name="Peng C."/>
            <person name="Meng J."/>
            <person name="Yang L."/>
            <person name="Liu J."/>
            <person name="Wen B."/>
            <person name="Zhang N."/>
            <person name="Huang Z."/>
            <person name="Zhu Q."/>
            <person name="Feng Y."/>
            <person name="Mount A."/>
            <person name="Hedgecock D."/>
            <person name="Xu Z."/>
            <person name="Liu Y."/>
            <person name="Domazet-Loso T."/>
            <person name="Du Y."/>
            <person name="Sun X."/>
            <person name="Zhang S."/>
            <person name="Liu B."/>
            <person name="Cheng P."/>
            <person name="Jiang X."/>
            <person name="Li J."/>
            <person name="Fan D."/>
            <person name="Wang W."/>
            <person name="Fu W."/>
            <person name="Wang T."/>
            <person name="Wang B."/>
            <person name="Zhang J."/>
            <person name="Peng Z."/>
            <person name="Li Y."/>
            <person name="Li N."/>
            <person name="Wang J."/>
            <person name="Chen M."/>
            <person name="He Y."/>
            <person name="Tan F."/>
            <person name="Song X."/>
            <person name="Zheng Q."/>
            <person name="Huang R."/>
            <person name="Yang H."/>
            <person name="Du X."/>
            <person name="Chen L."/>
            <person name="Yang M."/>
            <person name="Gaffney P.M."/>
            <person name="Wang S."/>
            <person name="Luo L."/>
            <person name="She Z."/>
            <person name="Ming Y."/>
            <person name="Huang W."/>
            <person name="Zhang S."/>
            <person name="Huang B."/>
            <person name="Zhang Y."/>
            <person name="Qu T."/>
            <person name="Ni P."/>
            <person name="Miao G."/>
            <person name="Wang J."/>
            <person name="Wang Q."/>
            <person name="Steinberg C.E."/>
            <person name="Wang H."/>
            <person name="Li N."/>
            <person name="Qian L."/>
            <person name="Zhang G."/>
            <person name="Li Y."/>
            <person name="Yang H."/>
            <person name="Liu X."/>
            <person name="Wang J."/>
            <person name="Yin Y."/>
            <person name="Wang J."/>
        </authorList>
    </citation>
    <scope>NUCLEOTIDE SEQUENCE [LARGE SCALE GENOMIC DNA]</scope>
    <source>
        <strain evidence="2">05x7-T-G4-1.051#20</strain>
    </source>
</reference>
<sequence>MPHGSKLRTMQDFHKRSCGRKSPQQRRLEHSRVQVPRELHIRNDTYSVESFNNVLNIFHDKRISFGDDSYICVQDDDCTSHFHWNGNVDRYNTSVYEISSGEEKKTSVRRTYAYRHKFWCRFLDLLQN</sequence>
<dbReference type="AlphaFoldDB" id="K1QUH6"/>
<dbReference type="InParanoid" id="K1QUH6"/>
<dbReference type="EMBL" id="JH815716">
    <property type="protein sequence ID" value="EKC40497.1"/>
    <property type="molecule type" value="Genomic_DNA"/>
</dbReference>
<evidence type="ECO:0000313" key="2">
    <source>
        <dbReference type="EMBL" id="EKC40497.1"/>
    </source>
</evidence>
<accession>K1QUH6</accession>
<evidence type="ECO:0000256" key="1">
    <source>
        <dbReference type="SAM" id="MobiDB-lite"/>
    </source>
</evidence>